<feature type="transmembrane region" description="Helical" evidence="1">
    <location>
        <begin position="73"/>
        <end position="93"/>
    </location>
</feature>
<reference evidence="3" key="1">
    <citation type="journal article" date="2019" name="Int. J. Syst. Evol. Microbiol.">
        <title>The Global Catalogue of Microorganisms (GCM) 10K type strain sequencing project: providing services to taxonomists for standard genome sequencing and annotation.</title>
        <authorList>
            <consortium name="The Broad Institute Genomics Platform"/>
            <consortium name="The Broad Institute Genome Sequencing Center for Infectious Disease"/>
            <person name="Wu L."/>
            <person name="Ma J."/>
        </authorList>
    </citation>
    <scope>NUCLEOTIDE SEQUENCE [LARGE SCALE GENOMIC DNA]</scope>
    <source>
        <strain evidence="3">JCM 11813</strain>
    </source>
</reference>
<sequence length="139" mass="15003">MPHVPPRPPEPIWFNPPPGWPVDPAFDPARTAVDPSWPEPPSWWAFWVDHVPSGADSVPTGLSNTTDEGVGCYTIFVGAFGILMAALLLVVGIDSLDGSNYDPACVERAERSYADTRTTLQYNGPTAGNKKDYTEAVCG</sequence>
<keyword evidence="1" id="KW-0472">Membrane</keyword>
<organism evidence="2 3">
    <name type="scientific">Nocardioides aquiterrae</name>
    <dbReference type="NCBI Taxonomy" id="203799"/>
    <lineage>
        <taxon>Bacteria</taxon>
        <taxon>Bacillati</taxon>
        <taxon>Actinomycetota</taxon>
        <taxon>Actinomycetes</taxon>
        <taxon>Propionibacteriales</taxon>
        <taxon>Nocardioidaceae</taxon>
        <taxon>Nocardioides</taxon>
    </lineage>
</organism>
<dbReference type="EMBL" id="BAAAJE010000016">
    <property type="protein sequence ID" value="GAA1150705.1"/>
    <property type="molecule type" value="Genomic_DNA"/>
</dbReference>
<keyword evidence="1" id="KW-1133">Transmembrane helix</keyword>
<evidence type="ECO:0000313" key="3">
    <source>
        <dbReference type="Proteomes" id="UP001499979"/>
    </source>
</evidence>
<keyword evidence="1" id="KW-0812">Transmembrane</keyword>
<evidence type="ECO:0000256" key="1">
    <source>
        <dbReference type="SAM" id="Phobius"/>
    </source>
</evidence>
<proteinExistence type="predicted"/>
<accession>A0ABP4F0P7</accession>
<protein>
    <submittedName>
        <fullName evidence="2">Uncharacterized protein</fullName>
    </submittedName>
</protein>
<keyword evidence="3" id="KW-1185">Reference proteome</keyword>
<gene>
    <name evidence="2" type="ORF">GCM10009606_31640</name>
</gene>
<name>A0ABP4F0P7_9ACTN</name>
<comment type="caution">
    <text evidence="2">The sequence shown here is derived from an EMBL/GenBank/DDBJ whole genome shotgun (WGS) entry which is preliminary data.</text>
</comment>
<dbReference type="Proteomes" id="UP001499979">
    <property type="component" value="Unassembled WGS sequence"/>
</dbReference>
<evidence type="ECO:0000313" key="2">
    <source>
        <dbReference type="EMBL" id="GAA1150705.1"/>
    </source>
</evidence>